<reference evidence="1 2" key="1">
    <citation type="submission" date="2015-09" db="EMBL/GenBank/DDBJ databases">
        <title>Sorangium comparison.</title>
        <authorList>
            <person name="Zaburannyi N."/>
            <person name="Bunk B."/>
            <person name="Overmann J."/>
            <person name="Mueller R."/>
        </authorList>
    </citation>
    <scope>NUCLEOTIDE SEQUENCE [LARGE SCALE GENOMIC DNA]</scope>
    <source>
        <strain evidence="1 2">So ce26</strain>
    </source>
</reference>
<proteinExistence type="predicted"/>
<dbReference type="Proteomes" id="UP000238348">
    <property type="component" value="Chromosome"/>
</dbReference>
<organism evidence="1 2">
    <name type="scientific">Sorangium cellulosum</name>
    <name type="common">Polyangium cellulosum</name>
    <dbReference type="NCBI Taxonomy" id="56"/>
    <lineage>
        <taxon>Bacteria</taxon>
        <taxon>Pseudomonadati</taxon>
        <taxon>Myxococcota</taxon>
        <taxon>Polyangia</taxon>
        <taxon>Polyangiales</taxon>
        <taxon>Polyangiaceae</taxon>
        <taxon>Sorangium</taxon>
    </lineage>
</organism>
<evidence type="ECO:0000313" key="2">
    <source>
        <dbReference type="Proteomes" id="UP000238348"/>
    </source>
</evidence>
<name>A0A2L0EM17_SORCE</name>
<dbReference type="RefSeq" id="WP_159396762.1">
    <property type="nucleotide sequence ID" value="NZ_CP012673.1"/>
</dbReference>
<dbReference type="EMBL" id="CP012673">
    <property type="protein sequence ID" value="AUX40343.1"/>
    <property type="molecule type" value="Genomic_DNA"/>
</dbReference>
<sequence length="430" mass="45544">MMRKYAGLVTRPAASLFPRDARAPDLWQAQVAMSSGKVAECIADAIDARAGDTAARKRLEGEPGGPMPLECLLLLADLEAPAARPALLARRLFPDDPGAPGVDLAIRATWATPDTPPVTDAPDLWITLLLSEAAGGEVSFPAGLVLPGRALLALVNPLAAIEDVLPGVEAAVVASVSSAAEPSDRARLARGLVSSRLAEFEAAAGEPDRARERVDAALGDLEALVGAEGAGSGEQRPSPGGAAAIPDLAWLEGHLRGLQAALALDAGDVEGARRLRRAWSRRQPGNELDALLAFREARDVTGLRREFVSWGMAHEGELVPWALMARGDGAALVAWLQRRDAELGAFLRVGAPLLRAGQPELRAWLRYGRRPLRWTASLRELLVEAATLKAAAAAAGDADRARQHGDRAARFREALLRRDVAVPLALVERL</sequence>
<dbReference type="AlphaFoldDB" id="A0A2L0EM17"/>
<protein>
    <submittedName>
        <fullName evidence="1">Uncharacterized protein</fullName>
    </submittedName>
</protein>
<evidence type="ECO:0000313" key="1">
    <source>
        <dbReference type="EMBL" id="AUX40343.1"/>
    </source>
</evidence>
<gene>
    <name evidence="1" type="ORF">SOCE26_017430</name>
</gene>
<accession>A0A2L0EM17</accession>